<organism evidence="1 2">
    <name type="scientific">Daphnia sinensis</name>
    <dbReference type="NCBI Taxonomy" id="1820382"/>
    <lineage>
        <taxon>Eukaryota</taxon>
        <taxon>Metazoa</taxon>
        <taxon>Ecdysozoa</taxon>
        <taxon>Arthropoda</taxon>
        <taxon>Crustacea</taxon>
        <taxon>Branchiopoda</taxon>
        <taxon>Diplostraca</taxon>
        <taxon>Cladocera</taxon>
        <taxon>Anomopoda</taxon>
        <taxon>Daphniidae</taxon>
        <taxon>Daphnia</taxon>
        <taxon>Daphnia similis group</taxon>
    </lineage>
</organism>
<reference evidence="1 2" key="1">
    <citation type="submission" date="2022-05" db="EMBL/GenBank/DDBJ databases">
        <title>A multi-omics perspective on studying reproductive biology in Daphnia sinensis.</title>
        <authorList>
            <person name="Jia J."/>
        </authorList>
    </citation>
    <scope>NUCLEOTIDE SEQUENCE [LARGE SCALE GENOMIC DNA]</scope>
    <source>
        <strain evidence="1 2">WSL</strain>
    </source>
</reference>
<accession>A0AAD5Q3X1</accession>
<dbReference type="Gene3D" id="3.40.50.880">
    <property type="match status" value="1"/>
</dbReference>
<proteinExistence type="predicted"/>
<evidence type="ECO:0000313" key="1">
    <source>
        <dbReference type="EMBL" id="KAI9565890.1"/>
    </source>
</evidence>
<name>A0AAD5Q3X1_9CRUS</name>
<evidence type="ECO:0000313" key="2">
    <source>
        <dbReference type="Proteomes" id="UP000820818"/>
    </source>
</evidence>
<dbReference type="InterPro" id="IPR029062">
    <property type="entry name" value="Class_I_gatase-like"/>
</dbReference>
<comment type="caution">
    <text evidence="1">The sequence shown here is derived from an EMBL/GenBank/DDBJ whole genome shotgun (WGS) entry which is preliminary data.</text>
</comment>
<sequence>MTTKKNPLCHAKTVREQRVESDILALEIPGYKAIRISGGCNLINVVDVPLYDPASSQFVIKSVFSARQQDELRCVAKSSHHIISAIADTERGLYGVQFHVFTENGRKMLHNFLFDLWIVRRFHIGETQAAMYRLQPMYSRT</sequence>
<dbReference type="EMBL" id="WJBH02000001">
    <property type="protein sequence ID" value="KAI9565890.1"/>
    <property type="molecule type" value="Genomic_DNA"/>
</dbReference>
<keyword evidence="2" id="KW-1185">Reference proteome</keyword>
<dbReference type="AlphaFoldDB" id="A0AAD5Q3X1"/>
<dbReference type="Proteomes" id="UP000820818">
    <property type="component" value="Linkage Group LG1"/>
</dbReference>
<protein>
    <submittedName>
        <fullName evidence="1">Uncharacterized protein</fullName>
    </submittedName>
</protein>
<dbReference type="SUPFAM" id="SSF52317">
    <property type="entry name" value="Class I glutamine amidotransferase-like"/>
    <property type="match status" value="1"/>
</dbReference>
<gene>
    <name evidence="1" type="ORF">GHT06_009688</name>
</gene>